<proteinExistence type="predicted"/>
<name>A0A8S5MZG5_9CAUD</name>
<dbReference type="EMBL" id="BK015022">
    <property type="protein sequence ID" value="DAD87519.1"/>
    <property type="molecule type" value="Genomic_DNA"/>
</dbReference>
<organism evidence="2">
    <name type="scientific">Siphoviridae sp. ctAUQ2</name>
    <dbReference type="NCBI Taxonomy" id="2826182"/>
    <lineage>
        <taxon>Viruses</taxon>
        <taxon>Duplodnaviria</taxon>
        <taxon>Heunggongvirae</taxon>
        <taxon>Uroviricota</taxon>
        <taxon>Caudoviricetes</taxon>
    </lineage>
</organism>
<accession>A0A8S5MZG5</accession>
<evidence type="ECO:0000256" key="1">
    <source>
        <dbReference type="SAM" id="Phobius"/>
    </source>
</evidence>
<sequence length="208" mass="24136">MTDVQSVTEVAKGISEYGMMAITTGFYLLLSAAMMITIFKWFKSIINKMLEDYKTSAAKQQDCWQTLLTETQKQNEKLNGLLEGLRPETQLRIRNLTGFAFDLAVEQVCRIIKKVREENHIVDHAATAKKIRQLLKNIHEDRNSRFDTFTYNGEKLSVYCDERWIEDVAVVIENEIYSESGPNNGRAYTNVKMAYDNIKTEFYHNLNR</sequence>
<keyword evidence="1" id="KW-1133">Transmembrane helix</keyword>
<keyword evidence="1" id="KW-0472">Membrane</keyword>
<protein>
    <submittedName>
        <fullName evidence="2">Uncharacterized protein</fullName>
    </submittedName>
</protein>
<feature type="transmembrane region" description="Helical" evidence="1">
    <location>
        <begin position="20"/>
        <end position="42"/>
    </location>
</feature>
<reference evidence="2" key="1">
    <citation type="journal article" date="2021" name="Proc. Natl. Acad. Sci. U.S.A.">
        <title>A Catalog of Tens of Thousands of Viruses from Human Metagenomes Reveals Hidden Associations with Chronic Diseases.</title>
        <authorList>
            <person name="Tisza M.J."/>
            <person name="Buck C.B."/>
        </authorList>
    </citation>
    <scope>NUCLEOTIDE SEQUENCE</scope>
    <source>
        <strain evidence="2">CtAUQ2</strain>
    </source>
</reference>
<evidence type="ECO:0000313" key="2">
    <source>
        <dbReference type="EMBL" id="DAD87519.1"/>
    </source>
</evidence>
<keyword evidence="1" id="KW-0812">Transmembrane</keyword>